<feature type="region of interest" description="Disordered" evidence="1">
    <location>
        <begin position="1"/>
        <end position="80"/>
    </location>
</feature>
<dbReference type="PANTHER" id="PTHR17469">
    <property type="entry name" value="SPERM SPECIFIC ANTIGEN 2-RELATED"/>
    <property type="match status" value="1"/>
</dbReference>
<protein>
    <recommendedName>
        <fullName evidence="2">ITPR-interacting domain-containing protein</fullName>
    </recommendedName>
</protein>
<dbReference type="PANTHER" id="PTHR17469:SF15">
    <property type="entry name" value="ITPR-INTERACTING DOMAIN-CONTAINING PROTEIN"/>
    <property type="match status" value="1"/>
</dbReference>
<feature type="domain" description="ITPR-interacting" evidence="2">
    <location>
        <begin position="97"/>
        <end position="235"/>
    </location>
</feature>
<reference evidence="3" key="1">
    <citation type="journal article" date="2023" name="G3 (Bethesda)">
        <title>Whole genome assembly and annotation of the endangered Caribbean coral Acropora cervicornis.</title>
        <authorList>
            <person name="Selwyn J.D."/>
            <person name="Vollmer S.V."/>
        </authorList>
    </citation>
    <scope>NUCLEOTIDE SEQUENCE</scope>
    <source>
        <strain evidence="3">K2</strain>
    </source>
</reference>
<feature type="region of interest" description="Disordered" evidence="1">
    <location>
        <begin position="686"/>
        <end position="733"/>
    </location>
</feature>
<gene>
    <name evidence="3" type="ORF">P5673_024208</name>
</gene>
<dbReference type="AlphaFoldDB" id="A0AAD9Q3R9"/>
<feature type="compositionally biased region" description="Low complexity" evidence="1">
    <location>
        <begin position="48"/>
        <end position="65"/>
    </location>
</feature>
<proteinExistence type="predicted"/>
<dbReference type="SMART" id="SM01257">
    <property type="entry name" value="KRAP_IP3R_bind"/>
    <property type="match status" value="1"/>
</dbReference>
<evidence type="ECO:0000313" key="3">
    <source>
        <dbReference type="EMBL" id="KAK2554212.1"/>
    </source>
</evidence>
<dbReference type="Proteomes" id="UP001249851">
    <property type="component" value="Unassembled WGS sequence"/>
</dbReference>
<feature type="region of interest" description="Disordered" evidence="1">
    <location>
        <begin position="495"/>
        <end position="517"/>
    </location>
</feature>
<feature type="compositionally biased region" description="Basic and acidic residues" evidence="1">
    <location>
        <begin position="7"/>
        <end position="24"/>
    </location>
</feature>
<dbReference type="Pfam" id="PF14722">
    <property type="entry name" value="KRAP_IP3R_bind"/>
    <property type="match status" value="1"/>
</dbReference>
<feature type="region of interest" description="Disordered" evidence="1">
    <location>
        <begin position="543"/>
        <end position="565"/>
    </location>
</feature>
<feature type="compositionally biased region" description="Polar residues" evidence="1">
    <location>
        <begin position="499"/>
        <end position="508"/>
    </location>
</feature>
<name>A0AAD9Q3R9_ACRCE</name>
<organism evidence="3 4">
    <name type="scientific">Acropora cervicornis</name>
    <name type="common">Staghorn coral</name>
    <dbReference type="NCBI Taxonomy" id="6130"/>
    <lineage>
        <taxon>Eukaryota</taxon>
        <taxon>Metazoa</taxon>
        <taxon>Cnidaria</taxon>
        <taxon>Anthozoa</taxon>
        <taxon>Hexacorallia</taxon>
        <taxon>Scleractinia</taxon>
        <taxon>Astrocoeniina</taxon>
        <taxon>Acroporidae</taxon>
        <taxon>Acropora</taxon>
    </lineage>
</organism>
<accession>A0AAD9Q3R9</accession>
<evidence type="ECO:0000259" key="2">
    <source>
        <dbReference type="SMART" id="SM01257"/>
    </source>
</evidence>
<dbReference type="InterPro" id="IPR029325">
    <property type="entry name" value="ITPR-bd"/>
</dbReference>
<dbReference type="GO" id="GO:0005102">
    <property type="term" value="F:signaling receptor binding"/>
    <property type="evidence" value="ECO:0007669"/>
    <property type="project" value="InterPro"/>
</dbReference>
<sequence>MDNADEISQHDPQSDQFDDGKRLASEQGSASSIDSEDDLFLGTDAQAFSSSRKSVFSSDGSDSVFTGLRSESVNESPRDAGARRVIKALADVGRIDSSDSLVSGFSDSSRNSLEVISLLNARTVDPEEFLADLGFAEPDMRSRIPDRFLQGQSKAHGIDVDYFRRSLDQDDLYASLSQESPVWSDSGSCRIPLRFISSQKEPVQPVFGEGFNSVPLINEPDEAPEGSFDLMRHLRLNKPCHVTKGMFLEPVTEELEVSSVGSGTVRSKISRKLSNEEGTIIVRAESLENANVESELLLSVPVVQNPEEDLESTSILKLSGSEEEANIPRGESLEQVNVKSEVSLGVPLVENATEIMKSNEFIVREVSDNQVEVESLVVVTEGGENNDMEGGDEISSERGEANCIDHHAENSVAGVETKEGEETPVTLPSLAHLRVAGVVVQDSFELEEITTSEDFNDKESSYGDSNVGTNVTIVRRPLTRENSGESSGFEEMILDKETLSPNSDSPTESVERFHDDDSANGKFTSLAALLDPEMVSLVAEKVDKGDKSPRATFGQRRSKSLTKQRPVDEDTLASYVFFHSIPAPKDVAYDGEFLGTKLNHDTFPVDFQPSVNDNPSKDNSSIDLLTSVSDDIAMDKKSFSVESDDDRQQETDSLLEESCGGELMNNKEPIVVKEFEGINILRSAPSSTETIENERDYQKVSSSTEENTDDIELTDSTNQTTEEYLPTDDSEHNCSVAGGMSQFEGEFERSCDILAAESNAVSSVPEERAAATFVGACAEETITESRNVDSLCQQVS</sequence>
<comment type="caution">
    <text evidence="3">The sequence shown here is derived from an EMBL/GenBank/DDBJ whole genome shotgun (WGS) entry which is preliminary data.</text>
</comment>
<dbReference type="InterPro" id="IPR043444">
    <property type="entry name" value="TESPA1-like"/>
</dbReference>
<evidence type="ECO:0000313" key="4">
    <source>
        <dbReference type="Proteomes" id="UP001249851"/>
    </source>
</evidence>
<evidence type="ECO:0000256" key="1">
    <source>
        <dbReference type="SAM" id="MobiDB-lite"/>
    </source>
</evidence>
<dbReference type="EMBL" id="JARQWQ010000071">
    <property type="protein sequence ID" value="KAK2554212.1"/>
    <property type="molecule type" value="Genomic_DNA"/>
</dbReference>
<reference evidence="3" key="2">
    <citation type="journal article" date="2023" name="Science">
        <title>Genomic signatures of disease resistance in endangered staghorn corals.</title>
        <authorList>
            <person name="Vollmer S.V."/>
            <person name="Selwyn J.D."/>
            <person name="Despard B.A."/>
            <person name="Roesel C.L."/>
        </authorList>
    </citation>
    <scope>NUCLEOTIDE SEQUENCE</scope>
    <source>
        <strain evidence="3">K2</strain>
    </source>
</reference>
<keyword evidence="4" id="KW-1185">Reference proteome</keyword>